<feature type="transmembrane region" description="Helical" evidence="1">
    <location>
        <begin position="191"/>
        <end position="212"/>
    </location>
</feature>
<dbReference type="Proteomes" id="UP000248689">
    <property type="component" value="Unassembled WGS sequence"/>
</dbReference>
<dbReference type="RefSeq" id="WP_111750269.1">
    <property type="nucleotide sequence ID" value="NZ_PTPX01000014.1"/>
</dbReference>
<keyword evidence="3" id="KW-1185">Reference proteome</keyword>
<gene>
    <name evidence="2" type="ORF">C5N92_07705</name>
</gene>
<evidence type="ECO:0000313" key="2">
    <source>
        <dbReference type="EMBL" id="RAL18587.1"/>
    </source>
</evidence>
<reference evidence="3" key="1">
    <citation type="submission" date="2018-02" db="EMBL/GenBank/DDBJ databases">
        <title>Glaesserella australis sp. nov., isolated from the lungs of pigs.</title>
        <authorList>
            <person name="Turni C."/>
            <person name="Christensen H."/>
        </authorList>
    </citation>
    <scope>NUCLEOTIDE SEQUENCE [LARGE SCALE GENOMIC DNA]</scope>
    <source>
        <strain evidence="3">HS4635</strain>
    </source>
</reference>
<dbReference type="AlphaFoldDB" id="A0A328BYR4"/>
<organism evidence="2 3">
    <name type="scientific">Glaesserella australis</name>
    <dbReference type="NCBI Taxonomy" id="2094024"/>
    <lineage>
        <taxon>Bacteria</taxon>
        <taxon>Pseudomonadati</taxon>
        <taxon>Pseudomonadota</taxon>
        <taxon>Gammaproteobacteria</taxon>
        <taxon>Pasteurellales</taxon>
        <taxon>Pasteurellaceae</taxon>
        <taxon>Glaesserella</taxon>
    </lineage>
</organism>
<feature type="transmembrane region" description="Helical" evidence="1">
    <location>
        <begin position="41"/>
        <end position="62"/>
    </location>
</feature>
<name>A0A328BYR4_9PAST</name>
<feature type="transmembrane region" description="Helical" evidence="1">
    <location>
        <begin position="12"/>
        <end position="35"/>
    </location>
</feature>
<feature type="transmembrane region" description="Helical" evidence="1">
    <location>
        <begin position="129"/>
        <end position="149"/>
    </location>
</feature>
<evidence type="ECO:0000256" key="1">
    <source>
        <dbReference type="SAM" id="Phobius"/>
    </source>
</evidence>
<keyword evidence="1" id="KW-0472">Membrane</keyword>
<keyword evidence="1" id="KW-0812">Transmembrane</keyword>
<dbReference type="OrthoDB" id="5915482at2"/>
<sequence length="274" mass="31291">MSHNHDTPSKLEIATHAILPLVTMLLIEMSLNHYFAPQNAIFMSPYLFAFFVVCLISFVVLWKGQICPGQKGRLTAILPFLAVFAIGNLLYSLAFTPKHSPALIVGFASVILPFIYWKLPKDDDVYRTVIYCGLGITAIGLFQYLLIYWYELPSLFNWLRANNFAQILLGVLLSGWYLMLAKSRLEGFLKLLVLIALGVLIINYIWVIFVLYQQLAIMPEMVIYPYFIFFAVQFVILLMLAWLLLGKQGKNIKNPTAWTVATFLAMLYPFTNIL</sequence>
<feature type="transmembrane region" description="Helical" evidence="1">
    <location>
        <begin position="74"/>
        <end position="94"/>
    </location>
</feature>
<proteinExistence type="predicted"/>
<evidence type="ECO:0000313" key="3">
    <source>
        <dbReference type="Proteomes" id="UP000248689"/>
    </source>
</evidence>
<feature type="transmembrane region" description="Helical" evidence="1">
    <location>
        <begin position="161"/>
        <end position="179"/>
    </location>
</feature>
<accession>A0A328BYR4</accession>
<feature type="transmembrane region" description="Helical" evidence="1">
    <location>
        <begin position="224"/>
        <end position="245"/>
    </location>
</feature>
<comment type="caution">
    <text evidence="2">The sequence shown here is derived from an EMBL/GenBank/DDBJ whole genome shotgun (WGS) entry which is preliminary data.</text>
</comment>
<protein>
    <recommendedName>
        <fullName evidence="4">DMT superfamily drug/metabolite transporter</fullName>
    </recommendedName>
</protein>
<dbReference type="EMBL" id="PTPX01000014">
    <property type="protein sequence ID" value="RAL18587.1"/>
    <property type="molecule type" value="Genomic_DNA"/>
</dbReference>
<evidence type="ECO:0008006" key="4">
    <source>
        <dbReference type="Google" id="ProtNLM"/>
    </source>
</evidence>
<keyword evidence="1" id="KW-1133">Transmembrane helix</keyword>
<feature type="transmembrane region" description="Helical" evidence="1">
    <location>
        <begin position="100"/>
        <end position="117"/>
    </location>
</feature>